<dbReference type="GO" id="GO:0005634">
    <property type="term" value="C:nucleus"/>
    <property type="evidence" value="ECO:0007669"/>
    <property type="project" value="UniProtKB-SubCell"/>
</dbReference>
<keyword evidence="8" id="KW-0804">Transcription</keyword>
<evidence type="ECO:0000256" key="9">
    <source>
        <dbReference type="ARBA" id="ARBA00023242"/>
    </source>
</evidence>
<evidence type="ECO:0000256" key="3">
    <source>
        <dbReference type="ARBA" id="ARBA00022737"/>
    </source>
</evidence>
<dbReference type="GO" id="GO:0000978">
    <property type="term" value="F:RNA polymerase II cis-regulatory region sequence-specific DNA binding"/>
    <property type="evidence" value="ECO:0007669"/>
    <property type="project" value="TreeGrafter"/>
</dbReference>
<dbReference type="InterPro" id="IPR036236">
    <property type="entry name" value="Znf_C2H2_sf"/>
</dbReference>
<evidence type="ECO:0000313" key="14">
    <source>
        <dbReference type="Proteomes" id="UP000440578"/>
    </source>
</evidence>
<feature type="compositionally biased region" description="Low complexity" evidence="11">
    <location>
        <begin position="415"/>
        <end position="437"/>
    </location>
</feature>
<keyword evidence="7" id="KW-0238">DNA-binding</keyword>
<dbReference type="FunFam" id="3.30.160.60:FF:000759">
    <property type="entry name" value="zinc finger protein 16"/>
    <property type="match status" value="1"/>
</dbReference>
<protein>
    <submittedName>
        <fullName evidence="13">Zinc finger protein 358</fullName>
    </submittedName>
</protein>
<dbReference type="PANTHER" id="PTHR24404">
    <property type="entry name" value="ZINC FINGER PROTEIN"/>
    <property type="match status" value="1"/>
</dbReference>
<evidence type="ECO:0000256" key="6">
    <source>
        <dbReference type="ARBA" id="ARBA00023015"/>
    </source>
</evidence>
<feature type="region of interest" description="Disordered" evidence="11">
    <location>
        <begin position="290"/>
        <end position="321"/>
    </location>
</feature>
<keyword evidence="6" id="KW-0805">Transcription regulation</keyword>
<feature type="domain" description="C2H2-type" evidence="12">
    <location>
        <begin position="48"/>
        <end position="71"/>
    </location>
</feature>
<dbReference type="PROSITE" id="PS50157">
    <property type="entry name" value="ZINC_FINGER_C2H2_2"/>
    <property type="match status" value="5"/>
</dbReference>
<comment type="subcellular location">
    <subcellularLocation>
        <location evidence="1">Nucleus</location>
    </subcellularLocation>
</comment>
<keyword evidence="5" id="KW-0862">Zinc</keyword>
<name>A0A6A4W792_AMPAM</name>
<dbReference type="InterPro" id="IPR050589">
    <property type="entry name" value="Ikaros_C2H2-ZF"/>
</dbReference>
<evidence type="ECO:0000256" key="10">
    <source>
        <dbReference type="PROSITE-ProRule" id="PRU00042"/>
    </source>
</evidence>
<dbReference type="EMBL" id="VIIS01001356">
    <property type="protein sequence ID" value="KAF0299540.1"/>
    <property type="molecule type" value="Genomic_DNA"/>
</dbReference>
<feature type="region of interest" description="Disordered" evidence="11">
    <location>
        <begin position="1"/>
        <end position="30"/>
    </location>
</feature>
<keyword evidence="14" id="KW-1185">Reference proteome</keyword>
<dbReference type="Pfam" id="PF00096">
    <property type="entry name" value="zf-C2H2"/>
    <property type="match status" value="4"/>
</dbReference>
<feature type="domain" description="C2H2-type" evidence="12">
    <location>
        <begin position="177"/>
        <end position="204"/>
    </location>
</feature>
<feature type="domain" description="C2H2-type" evidence="12">
    <location>
        <begin position="121"/>
        <end position="148"/>
    </location>
</feature>
<keyword evidence="2" id="KW-0479">Metal-binding</keyword>
<reference evidence="13 14" key="1">
    <citation type="submission" date="2019-07" db="EMBL/GenBank/DDBJ databases">
        <title>Draft genome assembly of a fouling barnacle, Amphibalanus amphitrite (Darwin, 1854): The first reference genome for Thecostraca.</title>
        <authorList>
            <person name="Kim W."/>
        </authorList>
    </citation>
    <scope>NUCLEOTIDE SEQUENCE [LARGE SCALE GENOMIC DNA]</scope>
    <source>
        <strain evidence="13">SNU_AA5</strain>
        <tissue evidence="13">Soma without cirri and trophi</tissue>
    </source>
</reference>
<organism evidence="13 14">
    <name type="scientific">Amphibalanus amphitrite</name>
    <name type="common">Striped barnacle</name>
    <name type="synonym">Balanus amphitrite</name>
    <dbReference type="NCBI Taxonomy" id="1232801"/>
    <lineage>
        <taxon>Eukaryota</taxon>
        <taxon>Metazoa</taxon>
        <taxon>Ecdysozoa</taxon>
        <taxon>Arthropoda</taxon>
        <taxon>Crustacea</taxon>
        <taxon>Multicrustacea</taxon>
        <taxon>Cirripedia</taxon>
        <taxon>Thoracica</taxon>
        <taxon>Thoracicalcarea</taxon>
        <taxon>Balanomorpha</taxon>
        <taxon>Balanoidea</taxon>
        <taxon>Balanidae</taxon>
        <taxon>Amphibalaninae</taxon>
        <taxon>Amphibalanus</taxon>
    </lineage>
</organism>
<dbReference type="PROSITE" id="PS00028">
    <property type="entry name" value="ZINC_FINGER_C2H2_1"/>
    <property type="match status" value="6"/>
</dbReference>
<dbReference type="Gene3D" id="3.30.160.60">
    <property type="entry name" value="Classic Zinc Finger"/>
    <property type="match status" value="5"/>
</dbReference>
<dbReference type="FunFam" id="3.30.160.60:FF:000287">
    <property type="entry name" value="PR domain zinc finger protein 10"/>
    <property type="match status" value="1"/>
</dbReference>
<evidence type="ECO:0000256" key="2">
    <source>
        <dbReference type="ARBA" id="ARBA00022723"/>
    </source>
</evidence>
<feature type="domain" description="C2H2-type" evidence="12">
    <location>
        <begin position="149"/>
        <end position="176"/>
    </location>
</feature>
<keyword evidence="3" id="KW-0677">Repeat</keyword>
<evidence type="ECO:0000256" key="11">
    <source>
        <dbReference type="SAM" id="MobiDB-lite"/>
    </source>
</evidence>
<dbReference type="FunFam" id="3.30.160.60:FF:000690">
    <property type="entry name" value="Zinc finger protein 354C"/>
    <property type="match status" value="1"/>
</dbReference>
<dbReference type="OrthoDB" id="6334745at2759"/>
<evidence type="ECO:0000256" key="4">
    <source>
        <dbReference type="ARBA" id="ARBA00022771"/>
    </source>
</evidence>
<dbReference type="SMART" id="SM00355">
    <property type="entry name" value="ZnF_C2H2"/>
    <property type="match status" value="6"/>
</dbReference>
<gene>
    <name evidence="13" type="primary">ZNF358_2</name>
    <name evidence="13" type="ORF">FJT64_027725</name>
</gene>
<proteinExistence type="predicted"/>
<feature type="domain" description="C2H2-type" evidence="12">
    <location>
        <begin position="205"/>
        <end position="232"/>
    </location>
</feature>
<dbReference type="Proteomes" id="UP000440578">
    <property type="component" value="Unassembled WGS sequence"/>
</dbReference>
<comment type="caution">
    <text evidence="13">The sequence shown here is derived from an EMBL/GenBank/DDBJ whole genome shotgun (WGS) entry which is preliminary data.</text>
</comment>
<evidence type="ECO:0000256" key="5">
    <source>
        <dbReference type="ARBA" id="ARBA00022833"/>
    </source>
</evidence>
<evidence type="ECO:0000256" key="1">
    <source>
        <dbReference type="ARBA" id="ARBA00004123"/>
    </source>
</evidence>
<keyword evidence="4 10" id="KW-0863">Zinc-finger</keyword>
<evidence type="ECO:0000256" key="7">
    <source>
        <dbReference type="ARBA" id="ARBA00023125"/>
    </source>
</evidence>
<dbReference type="GO" id="GO:0008270">
    <property type="term" value="F:zinc ion binding"/>
    <property type="evidence" value="ECO:0007669"/>
    <property type="project" value="UniProtKB-KW"/>
</dbReference>
<evidence type="ECO:0000256" key="8">
    <source>
        <dbReference type="ARBA" id="ARBA00023163"/>
    </source>
</evidence>
<evidence type="ECO:0000259" key="12">
    <source>
        <dbReference type="PROSITE" id="PS50157"/>
    </source>
</evidence>
<dbReference type="PANTHER" id="PTHR24404:SF114">
    <property type="entry name" value="KLUMPFUSS, ISOFORM B-RELATED"/>
    <property type="match status" value="1"/>
</dbReference>
<dbReference type="InterPro" id="IPR013087">
    <property type="entry name" value="Znf_C2H2_type"/>
</dbReference>
<dbReference type="GO" id="GO:0006357">
    <property type="term" value="P:regulation of transcription by RNA polymerase II"/>
    <property type="evidence" value="ECO:0007669"/>
    <property type="project" value="TreeGrafter"/>
</dbReference>
<dbReference type="AlphaFoldDB" id="A0A6A4W792"/>
<evidence type="ECO:0000313" key="13">
    <source>
        <dbReference type="EMBL" id="KAF0299540.1"/>
    </source>
</evidence>
<dbReference type="SUPFAM" id="SSF57667">
    <property type="entry name" value="beta-beta-alpha zinc fingers"/>
    <property type="match status" value="4"/>
</dbReference>
<accession>A0A6A4W792</accession>
<dbReference type="GO" id="GO:0003682">
    <property type="term" value="F:chromatin binding"/>
    <property type="evidence" value="ECO:0007669"/>
    <property type="project" value="UniProtKB-ARBA"/>
</dbReference>
<keyword evidence="9" id="KW-0539">Nucleus</keyword>
<feature type="compositionally biased region" description="Low complexity" evidence="11">
    <location>
        <begin position="14"/>
        <end position="30"/>
    </location>
</feature>
<dbReference type="Pfam" id="PF13912">
    <property type="entry name" value="zf-C2H2_6"/>
    <property type="match status" value="1"/>
</dbReference>
<sequence>MSPSPIHSGGGLLSPGAAGTSGAVSPPALLARRGDGSRRLRRLLQASHACQDCGRVFRLRPGLAAHRRLAHGDGACEQCAVCQRRFTSGRRLQRHLAAAHGLTGTDHAPSTDDKIKESSAHECPTCKKTFTTAQFLKKHMKLHTGETPYVCEVCGRAFSLQQSYHKHQQYHTAVRPYTCPQCGRAFRESATLQNHMRIHSGEKPWTCETCGKSFRQRITYVVHRRIHTGALPYTCELCHSGFRYKLPGAVSGQLPAVVSAQLPDTVGAQLPYRPKVSRVLLRRLVHKLRARQERSSGRPPAAGPDRPEARQSGAGLGALPALSRGPVLSEMQLEPAAEMQIGPVSELGLGSAPDLDLGSAPDLDLGSAPDLDLGQLFEFPVPERRPSPLSPLHRAIESVARELANIPLHSPPPAAAGSPDPESPARTGTPRGGAPAAAERRAGTLAVTDTGTRGAGLTWTCCSVQLFEP</sequence>
<dbReference type="GO" id="GO:0003700">
    <property type="term" value="F:DNA-binding transcription factor activity"/>
    <property type="evidence" value="ECO:0007669"/>
    <property type="project" value="TreeGrafter"/>
</dbReference>
<feature type="region of interest" description="Disordered" evidence="11">
    <location>
        <begin position="407"/>
        <end position="450"/>
    </location>
</feature>